<dbReference type="GO" id="GO:0016491">
    <property type="term" value="F:oxidoreductase activity"/>
    <property type="evidence" value="ECO:0007669"/>
    <property type="project" value="InterPro"/>
</dbReference>
<reference evidence="4 5" key="1">
    <citation type="submission" date="2016-02" db="EMBL/GenBank/DDBJ databases">
        <authorList>
            <person name="Wen L."/>
            <person name="He K."/>
            <person name="Yang H."/>
        </authorList>
    </citation>
    <scope>NUCLEOTIDE SEQUENCE [LARGE SCALE GENOMIC DNA]</scope>
    <source>
        <strain evidence="4 5">CV41</strain>
    </source>
</reference>
<dbReference type="STRING" id="1548208.AXK12_03275"/>
<feature type="domain" description="Thioredoxin" evidence="3">
    <location>
        <begin position="46"/>
        <end position="191"/>
    </location>
</feature>
<dbReference type="Gene3D" id="3.40.30.10">
    <property type="entry name" value="Glutaredoxin"/>
    <property type="match status" value="1"/>
</dbReference>
<dbReference type="OrthoDB" id="9809733at2"/>
<dbReference type="EMBL" id="LSZP01000024">
    <property type="protein sequence ID" value="KXU36479.1"/>
    <property type="molecule type" value="Genomic_DNA"/>
</dbReference>
<evidence type="ECO:0000256" key="1">
    <source>
        <dbReference type="ARBA" id="ARBA00023284"/>
    </source>
</evidence>
<dbReference type="AlphaFoldDB" id="A0A139SPG2"/>
<feature type="transmembrane region" description="Helical" evidence="2">
    <location>
        <begin position="12"/>
        <end position="29"/>
    </location>
</feature>
<dbReference type="PROSITE" id="PS00194">
    <property type="entry name" value="THIOREDOXIN_1"/>
    <property type="match status" value="1"/>
</dbReference>
<dbReference type="PANTHER" id="PTHR42852">
    <property type="entry name" value="THIOL:DISULFIDE INTERCHANGE PROTEIN DSBE"/>
    <property type="match status" value="1"/>
</dbReference>
<dbReference type="Proteomes" id="UP000071392">
    <property type="component" value="Unassembled WGS sequence"/>
</dbReference>
<dbReference type="PANTHER" id="PTHR42852:SF17">
    <property type="entry name" value="THIOREDOXIN-LIKE PROTEIN HI_1115"/>
    <property type="match status" value="1"/>
</dbReference>
<dbReference type="CDD" id="cd02966">
    <property type="entry name" value="TlpA_like_family"/>
    <property type="match status" value="1"/>
</dbReference>
<name>A0A139SPG2_9BACT</name>
<keyword evidence="1" id="KW-0676">Redox-active center</keyword>
<keyword evidence="2" id="KW-0472">Membrane</keyword>
<protein>
    <recommendedName>
        <fullName evidence="3">Thioredoxin domain-containing protein</fullName>
    </recommendedName>
</protein>
<dbReference type="InterPro" id="IPR036249">
    <property type="entry name" value="Thioredoxin-like_sf"/>
</dbReference>
<dbReference type="GO" id="GO:0016209">
    <property type="term" value="F:antioxidant activity"/>
    <property type="evidence" value="ECO:0007669"/>
    <property type="project" value="InterPro"/>
</dbReference>
<dbReference type="Pfam" id="PF00578">
    <property type="entry name" value="AhpC-TSA"/>
    <property type="match status" value="1"/>
</dbReference>
<evidence type="ECO:0000259" key="3">
    <source>
        <dbReference type="PROSITE" id="PS51352"/>
    </source>
</evidence>
<keyword evidence="2" id="KW-1133">Transmembrane helix</keyword>
<comment type="caution">
    <text evidence="4">The sequence shown here is derived from an EMBL/GenBank/DDBJ whole genome shotgun (WGS) entry which is preliminary data.</text>
</comment>
<organism evidence="4 5">
    <name type="scientific">Cephaloticoccus capnophilus</name>
    <dbReference type="NCBI Taxonomy" id="1548208"/>
    <lineage>
        <taxon>Bacteria</taxon>
        <taxon>Pseudomonadati</taxon>
        <taxon>Verrucomicrobiota</taxon>
        <taxon>Opitutia</taxon>
        <taxon>Opitutales</taxon>
        <taxon>Opitutaceae</taxon>
        <taxon>Cephaloticoccus</taxon>
    </lineage>
</organism>
<dbReference type="InterPro" id="IPR013766">
    <property type="entry name" value="Thioredoxin_domain"/>
</dbReference>
<dbReference type="RefSeq" id="WP_068711231.1">
    <property type="nucleotide sequence ID" value="NZ_LSZP01000024.1"/>
</dbReference>
<keyword evidence="5" id="KW-1185">Reference proteome</keyword>
<proteinExistence type="predicted"/>
<keyword evidence="2" id="KW-0812">Transmembrane</keyword>
<dbReference type="SUPFAM" id="SSF52833">
    <property type="entry name" value="Thioredoxin-like"/>
    <property type="match status" value="1"/>
</dbReference>
<dbReference type="InterPro" id="IPR050553">
    <property type="entry name" value="Thioredoxin_ResA/DsbE_sf"/>
</dbReference>
<evidence type="ECO:0000313" key="4">
    <source>
        <dbReference type="EMBL" id="KXU36479.1"/>
    </source>
</evidence>
<accession>A0A139SPG2</accession>
<gene>
    <name evidence="4" type="ORF">AXK12_03275</name>
</gene>
<dbReference type="PROSITE" id="PS51352">
    <property type="entry name" value="THIOREDOXIN_2"/>
    <property type="match status" value="1"/>
</dbReference>
<evidence type="ECO:0000313" key="5">
    <source>
        <dbReference type="Proteomes" id="UP000071392"/>
    </source>
</evidence>
<evidence type="ECO:0000256" key="2">
    <source>
        <dbReference type="SAM" id="Phobius"/>
    </source>
</evidence>
<sequence>MEKKSPWFRFRVVAYVVIAAIFAFLAYSPNKSEAEEAASASSAAQLSFLGTAPEWELVDLEGAPISAASLKGKVVVVDFWATWCPPCVKEIPGYVSLQQQYGSDDLVIVGVSLDRGKDSEAKVRTFAAKHQINYPLVMGDGDIVDAFASVAGPIQAIPTTFLIDREGNVVHHKVGSMETADYEQLIRAALN</sequence>
<dbReference type="InterPro" id="IPR000866">
    <property type="entry name" value="AhpC/TSA"/>
</dbReference>
<dbReference type="InterPro" id="IPR017937">
    <property type="entry name" value="Thioredoxin_CS"/>
</dbReference>